<dbReference type="Pfam" id="PF13279">
    <property type="entry name" value="4HBT_2"/>
    <property type="match status" value="1"/>
</dbReference>
<evidence type="ECO:0008006" key="5">
    <source>
        <dbReference type="Google" id="ProtNLM"/>
    </source>
</evidence>
<dbReference type="FunCoup" id="A0A1Y2D8K4">
    <property type="interactions" value="28"/>
</dbReference>
<accession>A0A1Y2D8K4</accession>
<dbReference type="RefSeq" id="XP_040709651.1">
    <property type="nucleotide sequence ID" value="XM_040857056.1"/>
</dbReference>
<dbReference type="PANTHER" id="PTHR12475:SF4">
    <property type="entry name" value="PROTEIN THEM6"/>
    <property type="match status" value="1"/>
</dbReference>
<dbReference type="InterPro" id="IPR029069">
    <property type="entry name" value="HotDog_dom_sf"/>
</dbReference>
<keyword evidence="2" id="KW-1133">Transmembrane helix</keyword>
<dbReference type="PANTHER" id="PTHR12475">
    <property type="match status" value="1"/>
</dbReference>
<organism evidence="3 4">
    <name type="scientific">Pseudomassariella vexata</name>
    <dbReference type="NCBI Taxonomy" id="1141098"/>
    <lineage>
        <taxon>Eukaryota</taxon>
        <taxon>Fungi</taxon>
        <taxon>Dikarya</taxon>
        <taxon>Ascomycota</taxon>
        <taxon>Pezizomycotina</taxon>
        <taxon>Sordariomycetes</taxon>
        <taxon>Xylariomycetidae</taxon>
        <taxon>Amphisphaeriales</taxon>
        <taxon>Pseudomassariaceae</taxon>
        <taxon>Pseudomassariella</taxon>
    </lineage>
</organism>
<dbReference type="Proteomes" id="UP000193689">
    <property type="component" value="Unassembled WGS sequence"/>
</dbReference>
<reference evidence="3 4" key="1">
    <citation type="submission" date="2016-07" db="EMBL/GenBank/DDBJ databases">
        <title>Pervasive Adenine N6-methylation of Active Genes in Fungi.</title>
        <authorList>
            <consortium name="DOE Joint Genome Institute"/>
            <person name="Mondo S.J."/>
            <person name="Dannebaum R.O."/>
            <person name="Kuo R.C."/>
            <person name="Labutti K."/>
            <person name="Haridas S."/>
            <person name="Kuo A."/>
            <person name="Salamov A."/>
            <person name="Ahrendt S.R."/>
            <person name="Lipzen A."/>
            <person name="Sullivan W."/>
            <person name="Andreopoulos W.B."/>
            <person name="Clum A."/>
            <person name="Lindquist E."/>
            <person name="Daum C."/>
            <person name="Ramamoorthy G.K."/>
            <person name="Gryganskyi A."/>
            <person name="Culley D."/>
            <person name="Magnuson J.K."/>
            <person name="James T.Y."/>
            <person name="O'Malley M.A."/>
            <person name="Stajich J.E."/>
            <person name="Spatafora J.W."/>
            <person name="Visel A."/>
            <person name="Grigoriev I.V."/>
        </authorList>
    </citation>
    <scope>NUCLEOTIDE SEQUENCE [LARGE SCALE GENOMIC DNA]</scope>
    <source>
        <strain evidence="3 4">CBS 129021</strain>
    </source>
</reference>
<protein>
    <recommendedName>
        <fullName evidence="5">Capsule polysaccharide biosynthesis protein</fullName>
    </recommendedName>
</protein>
<dbReference type="SUPFAM" id="SSF54637">
    <property type="entry name" value="Thioesterase/thiol ester dehydrase-isomerase"/>
    <property type="match status" value="1"/>
</dbReference>
<dbReference type="EMBL" id="MCFJ01000027">
    <property type="protein sequence ID" value="ORY55504.1"/>
    <property type="molecule type" value="Genomic_DNA"/>
</dbReference>
<sequence>MTDTHQPIVDSTIQSLADVKQQPFATWSTFWVAFTILFIIFNMKNMPAIWHVRILNSFRFVLRSQRPRVPLQPSHIFQPLITSSSAQLMEIDFNLHKSNSSYFADADIARSHLVCTLFAEGIATMRGGANAYTGSGQPIFGLALGAVSCSFRRELMPYEKYEMWTKILAWDEKWLYIVTHFVKKGAVRPGSHSLYPEQAGDDQDPRLDMEENVFDLEKNLFATALSKCVFKSGRKTVAPELMLRLSGLLPTRDEDKKDKYAATLRGIEIERLRGMEMAQILAARNQRPLEAEFTGSNRETLGRHSDGAGLLGLFGTGLNILRLRKTPIW</sequence>
<evidence type="ECO:0000256" key="1">
    <source>
        <dbReference type="ARBA" id="ARBA00038476"/>
    </source>
</evidence>
<gene>
    <name evidence="3" type="ORF">BCR38DRAFT_356859</name>
</gene>
<dbReference type="GeneID" id="63773268"/>
<comment type="similarity">
    <text evidence="1">Belongs to the lcsJ thioesterase family.</text>
</comment>
<keyword evidence="2" id="KW-0472">Membrane</keyword>
<dbReference type="InterPro" id="IPR051490">
    <property type="entry name" value="THEM6_lcsJ_thioesterase"/>
</dbReference>
<keyword evidence="2" id="KW-0812">Transmembrane</keyword>
<dbReference type="OrthoDB" id="265761at2759"/>
<name>A0A1Y2D8K4_9PEZI</name>
<evidence type="ECO:0000313" key="3">
    <source>
        <dbReference type="EMBL" id="ORY55504.1"/>
    </source>
</evidence>
<evidence type="ECO:0000256" key="2">
    <source>
        <dbReference type="SAM" id="Phobius"/>
    </source>
</evidence>
<dbReference type="AlphaFoldDB" id="A0A1Y2D8K4"/>
<feature type="transmembrane region" description="Helical" evidence="2">
    <location>
        <begin position="24"/>
        <end position="43"/>
    </location>
</feature>
<keyword evidence="4" id="KW-1185">Reference proteome</keyword>
<dbReference type="InParanoid" id="A0A1Y2D8K4"/>
<proteinExistence type="inferred from homology"/>
<comment type="caution">
    <text evidence="3">The sequence shown here is derived from an EMBL/GenBank/DDBJ whole genome shotgun (WGS) entry which is preliminary data.</text>
</comment>
<evidence type="ECO:0000313" key="4">
    <source>
        <dbReference type="Proteomes" id="UP000193689"/>
    </source>
</evidence>